<dbReference type="GO" id="GO:0008999">
    <property type="term" value="F:protein-N-terminal-alanine acetyltransferase activity"/>
    <property type="evidence" value="ECO:0007669"/>
    <property type="project" value="TreeGrafter"/>
</dbReference>
<dbReference type="InterPro" id="IPR051531">
    <property type="entry name" value="N-acetyltransferase"/>
</dbReference>
<dbReference type="Gene3D" id="3.40.630.30">
    <property type="match status" value="1"/>
</dbReference>
<keyword evidence="2" id="KW-0808">Transferase</keyword>
<dbReference type="PANTHER" id="PTHR43792">
    <property type="entry name" value="GNAT FAMILY, PUTATIVE (AFU_ORTHOLOGUE AFUA_3G00765)-RELATED-RELATED"/>
    <property type="match status" value="1"/>
</dbReference>
<reference evidence="2 3" key="1">
    <citation type="submission" date="2020-08" db="EMBL/GenBank/DDBJ databases">
        <title>Draft genome sequencing of an Anaerocolumna strain isolated from anoxic soil subjected to BSD treatment.</title>
        <authorList>
            <person name="Uek A."/>
            <person name="Tonouchi A."/>
        </authorList>
    </citation>
    <scope>NUCLEOTIDE SEQUENCE [LARGE SCALE GENOMIC DNA]</scope>
    <source>
        <strain evidence="2 3">CTTW</strain>
    </source>
</reference>
<dbReference type="InterPro" id="IPR016181">
    <property type="entry name" value="Acyl_CoA_acyltransferase"/>
</dbReference>
<organism evidence="2 3">
    <name type="scientific">Anaerocolumna chitinilytica</name>
    <dbReference type="NCBI Taxonomy" id="1727145"/>
    <lineage>
        <taxon>Bacteria</taxon>
        <taxon>Bacillati</taxon>
        <taxon>Bacillota</taxon>
        <taxon>Clostridia</taxon>
        <taxon>Lachnospirales</taxon>
        <taxon>Lachnospiraceae</taxon>
        <taxon>Anaerocolumna</taxon>
    </lineage>
</organism>
<dbReference type="EMBL" id="AP023368">
    <property type="protein sequence ID" value="BCK00664.1"/>
    <property type="molecule type" value="Genomic_DNA"/>
</dbReference>
<name>A0A7I8DQG6_9FIRM</name>
<dbReference type="PROSITE" id="PS51186">
    <property type="entry name" value="GNAT"/>
    <property type="match status" value="1"/>
</dbReference>
<proteinExistence type="predicted"/>
<evidence type="ECO:0000313" key="3">
    <source>
        <dbReference type="Proteomes" id="UP000515703"/>
    </source>
</evidence>
<dbReference type="Pfam" id="PF13302">
    <property type="entry name" value="Acetyltransf_3"/>
    <property type="match status" value="1"/>
</dbReference>
<keyword evidence="3" id="KW-1185">Reference proteome</keyword>
<dbReference type="RefSeq" id="WP_185259874.1">
    <property type="nucleotide sequence ID" value="NZ_AP023368.1"/>
</dbReference>
<dbReference type="KEGG" id="acht:bsdcttw_37040"/>
<gene>
    <name evidence="2" type="ORF">bsdcttw_37040</name>
</gene>
<dbReference type="Proteomes" id="UP000515703">
    <property type="component" value="Chromosome"/>
</dbReference>
<dbReference type="SUPFAM" id="SSF55729">
    <property type="entry name" value="Acyl-CoA N-acyltransferases (Nat)"/>
    <property type="match status" value="1"/>
</dbReference>
<reference evidence="2 3" key="2">
    <citation type="submission" date="2020-08" db="EMBL/GenBank/DDBJ databases">
        <authorList>
            <person name="Ueki A."/>
            <person name="Tonouchi A."/>
        </authorList>
    </citation>
    <scope>NUCLEOTIDE SEQUENCE [LARGE SCALE GENOMIC DNA]</scope>
    <source>
        <strain evidence="2 3">CTTW</strain>
    </source>
</reference>
<dbReference type="PANTHER" id="PTHR43792:SF9">
    <property type="entry name" value="RIBOSOMAL-PROTEIN-ALANINE ACETYLTRANSFERASE"/>
    <property type="match status" value="1"/>
</dbReference>
<evidence type="ECO:0000259" key="1">
    <source>
        <dbReference type="PROSITE" id="PS51186"/>
    </source>
</evidence>
<dbReference type="AlphaFoldDB" id="A0A7I8DQG6"/>
<dbReference type="InterPro" id="IPR000182">
    <property type="entry name" value="GNAT_dom"/>
</dbReference>
<protein>
    <submittedName>
        <fullName evidence="2">N-acetyltransferase</fullName>
    </submittedName>
</protein>
<dbReference type="GO" id="GO:0005737">
    <property type="term" value="C:cytoplasm"/>
    <property type="evidence" value="ECO:0007669"/>
    <property type="project" value="TreeGrafter"/>
</dbReference>
<feature type="domain" description="N-acetyltransferase" evidence="1">
    <location>
        <begin position="11"/>
        <end position="178"/>
    </location>
</feature>
<sequence length="178" mass="21131">MFFHEIETERLLLKNISYEDRNFILDHFSNDTVNRYLFDAEPLSSIDEADEIIDFYIQPEPRIQHRWILTLKDNSEKIGTCGFHIWDKNKSCVDIGYDLQEKYWGQGLMSETLKPILDFAKHDMKVSQVRAHIYVGNPKSIRLVERFGFTFNGETELCQFRGQQYLHHIYTLDFSPSK</sequence>
<accession>A0A7I8DQG6</accession>
<evidence type="ECO:0000313" key="2">
    <source>
        <dbReference type="EMBL" id="BCK00664.1"/>
    </source>
</evidence>